<evidence type="ECO:0000256" key="1">
    <source>
        <dbReference type="SAM" id="MobiDB-lite"/>
    </source>
</evidence>
<feature type="compositionally biased region" description="Basic and acidic residues" evidence="1">
    <location>
        <begin position="1"/>
        <end position="18"/>
    </location>
</feature>
<accession>A0A921ZUQ4</accession>
<gene>
    <name evidence="2" type="ORF">O3G_MSEX014440</name>
</gene>
<name>A0A921ZUQ4_MANSE</name>
<comment type="caution">
    <text evidence="2">The sequence shown here is derived from an EMBL/GenBank/DDBJ whole genome shotgun (WGS) entry which is preliminary data.</text>
</comment>
<dbReference type="AlphaFoldDB" id="A0A921ZUQ4"/>
<feature type="region of interest" description="Disordered" evidence="1">
    <location>
        <begin position="1"/>
        <end position="71"/>
    </location>
</feature>
<reference evidence="2" key="2">
    <citation type="submission" date="2020-12" db="EMBL/GenBank/DDBJ databases">
        <authorList>
            <person name="Kanost M."/>
        </authorList>
    </citation>
    <scope>NUCLEOTIDE SEQUENCE</scope>
</reference>
<organism evidence="2 3">
    <name type="scientific">Manduca sexta</name>
    <name type="common">Tobacco hawkmoth</name>
    <name type="synonym">Tobacco hornworm</name>
    <dbReference type="NCBI Taxonomy" id="7130"/>
    <lineage>
        <taxon>Eukaryota</taxon>
        <taxon>Metazoa</taxon>
        <taxon>Ecdysozoa</taxon>
        <taxon>Arthropoda</taxon>
        <taxon>Hexapoda</taxon>
        <taxon>Insecta</taxon>
        <taxon>Pterygota</taxon>
        <taxon>Neoptera</taxon>
        <taxon>Endopterygota</taxon>
        <taxon>Lepidoptera</taxon>
        <taxon>Glossata</taxon>
        <taxon>Ditrysia</taxon>
        <taxon>Bombycoidea</taxon>
        <taxon>Sphingidae</taxon>
        <taxon>Sphinginae</taxon>
        <taxon>Sphingini</taxon>
        <taxon>Manduca</taxon>
    </lineage>
</organism>
<dbReference type="Proteomes" id="UP000791440">
    <property type="component" value="Unassembled WGS sequence"/>
</dbReference>
<protein>
    <submittedName>
        <fullName evidence="2">Uncharacterized protein</fullName>
    </submittedName>
</protein>
<sequence length="133" mass="14771">MSGARRRDSTTRLTRTDRTIQITSHPRMTEKTKRRAVVSTSRAAASPGGGTQPYRRVSAPHRAGVSPEPHRRRYVEGREQFSVGAFEQHRDLFVSPRAHVGPSRAVRRPAVHWQPRGAALRATPPRAAVPLAP</sequence>
<keyword evidence="3" id="KW-1185">Reference proteome</keyword>
<reference evidence="2" key="1">
    <citation type="journal article" date="2016" name="Insect Biochem. Mol. Biol.">
        <title>Multifaceted biological insights from a draft genome sequence of the tobacco hornworm moth, Manduca sexta.</title>
        <authorList>
            <person name="Kanost M.R."/>
            <person name="Arrese E.L."/>
            <person name="Cao X."/>
            <person name="Chen Y.R."/>
            <person name="Chellapilla S."/>
            <person name="Goldsmith M.R."/>
            <person name="Grosse-Wilde E."/>
            <person name="Heckel D.G."/>
            <person name="Herndon N."/>
            <person name="Jiang H."/>
            <person name="Papanicolaou A."/>
            <person name="Qu J."/>
            <person name="Soulages J.L."/>
            <person name="Vogel H."/>
            <person name="Walters J."/>
            <person name="Waterhouse R.M."/>
            <person name="Ahn S.J."/>
            <person name="Almeida F.C."/>
            <person name="An C."/>
            <person name="Aqrawi P."/>
            <person name="Bretschneider A."/>
            <person name="Bryant W.B."/>
            <person name="Bucks S."/>
            <person name="Chao H."/>
            <person name="Chevignon G."/>
            <person name="Christen J.M."/>
            <person name="Clarke D.F."/>
            <person name="Dittmer N.T."/>
            <person name="Ferguson L.C.F."/>
            <person name="Garavelou S."/>
            <person name="Gordon K.H.J."/>
            <person name="Gunaratna R.T."/>
            <person name="Han Y."/>
            <person name="Hauser F."/>
            <person name="He Y."/>
            <person name="Heidel-Fischer H."/>
            <person name="Hirsh A."/>
            <person name="Hu Y."/>
            <person name="Jiang H."/>
            <person name="Kalra D."/>
            <person name="Klinner C."/>
            <person name="Konig C."/>
            <person name="Kovar C."/>
            <person name="Kroll A.R."/>
            <person name="Kuwar S.S."/>
            <person name="Lee S.L."/>
            <person name="Lehman R."/>
            <person name="Li K."/>
            <person name="Li Z."/>
            <person name="Liang H."/>
            <person name="Lovelace S."/>
            <person name="Lu Z."/>
            <person name="Mansfield J.H."/>
            <person name="McCulloch K.J."/>
            <person name="Mathew T."/>
            <person name="Morton B."/>
            <person name="Muzny D.M."/>
            <person name="Neunemann D."/>
            <person name="Ongeri F."/>
            <person name="Pauchet Y."/>
            <person name="Pu L.L."/>
            <person name="Pyrousis I."/>
            <person name="Rao X.J."/>
            <person name="Redding A."/>
            <person name="Roesel C."/>
            <person name="Sanchez-Gracia A."/>
            <person name="Schaack S."/>
            <person name="Shukla A."/>
            <person name="Tetreau G."/>
            <person name="Wang Y."/>
            <person name="Xiong G.H."/>
            <person name="Traut W."/>
            <person name="Walsh T.K."/>
            <person name="Worley K.C."/>
            <person name="Wu D."/>
            <person name="Wu W."/>
            <person name="Wu Y.Q."/>
            <person name="Zhang X."/>
            <person name="Zou Z."/>
            <person name="Zucker H."/>
            <person name="Briscoe A.D."/>
            <person name="Burmester T."/>
            <person name="Clem R.J."/>
            <person name="Feyereisen R."/>
            <person name="Grimmelikhuijzen C.J.P."/>
            <person name="Hamodrakas S.J."/>
            <person name="Hansson B.S."/>
            <person name="Huguet E."/>
            <person name="Jermiin L.S."/>
            <person name="Lan Q."/>
            <person name="Lehman H.K."/>
            <person name="Lorenzen M."/>
            <person name="Merzendorfer H."/>
            <person name="Michalopoulos I."/>
            <person name="Morton D.B."/>
            <person name="Muthukrishnan S."/>
            <person name="Oakeshott J.G."/>
            <person name="Palmer W."/>
            <person name="Park Y."/>
            <person name="Passarelli A.L."/>
            <person name="Rozas J."/>
            <person name="Schwartz L.M."/>
            <person name="Smith W."/>
            <person name="Southgate A."/>
            <person name="Vilcinskas A."/>
            <person name="Vogt R."/>
            <person name="Wang P."/>
            <person name="Werren J."/>
            <person name="Yu X.Q."/>
            <person name="Zhou J.J."/>
            <person name="Brown S.J."/>
            <person name="Scherer S.E."/>
            <person name="Richards S."/>
            <person name="Blissard G.W."/>
        </authorList>
    </citation>
    <scope>NUCLEOTIDE SEQUENCE</scope>
</reference>
<feature type="compositionally biased region" description="Low complexity" evidence="1">
    <location>
        <begin position="37"/>
        <end position="46"/>
    </location>
</feature>
<proteinExistence type="predicted"/>
<evidence type="ECO:0000313" key="3">
    <source>
        <dbReference type="Proteomes" id="UP000791440"/>
    </source>
</evidence>
<dbReference type="EMBL" id="JH669143">
    <property type="protein sequence ID" value="KAG6464323.1"/>
    <property type="molecule type" value="Genomic_DNA"/>
</dbReference>
<evidence type="ECO:0000313" key="2">
    <source>
        <dbReference type="EMBL" id="KAG6464323.1"/>
    </source>
</evidence>